<keyword evidence="3" id="KW-1185">Reference proteome</keyword>
<evidence type="ECO:0000256" key="1">
    <source>
        <dbReference type="SAM" id="MobiDB-lite"/>
    </source>
</evidence>
<feature type="compositionally biased region" description="Basic and acidic residues" evidence="1">
    <location>
        <begin position="129"/>
        <end position="147"/>
    </location>
</feature>
<gene>
    <name evidence="2" type="ORF">FN976_09190</name>
</gene>
<name>A0A562ZTF7_9BURK</name>
<dbReference type="AlphaFoldDB" id="A0A562ZTF7"/>
<organism evidence="2 3">
    <name type="scientific">Caenimonas sedimenti</name>
    <dbReference type="NCBI Taxonomy" id="2596921"/>
    <lineage>
        <taxon>Bacteria</taxon>
        <taxon>Pseudomonadati</taxon>
        <taxon>Pseudomonadota</taxon>
        <taxon>Betaproteobacteria</taxon>
        <taxon>Burkholderiales</taxon>
        <taxon>Comamonadaceae</taxon>
        <taxon>Caenimonas</taxon>
    </lineage>
</organism>
<dbReference type="Proteomes" id="UP000318199">
    <property type="component" value="Unassembled WGS sequence"/>
</dbReference>
<dbReference type="OrthoDB" id="8900990at2"/>
<evidence type="ECO:0000313" key="3">
    <source>
        <dbReference type="Proteomes" id="UP000318199"/>
    </source>
</evidence>
<dbReference type="RefSeq" id="WP_145892714.1">
    <property type="nucleotide sequence ID" value="NZ_VOBQ01000006.1"/>
</dbReference>
<protein>
    <submittedName>
        <fullName evidence="2">Uncharacterized protein</fullName>
    </submittedName>
</protein>
<feature type="compositionally biased region" description="Basic and acidic residues" evidence="1">
    <location>
        <begin position="158"/>
        <end position="168"/>
    </location>
</feature>
<reference evidence="2 3" key="1">
    <citation type="submission" date="2019-07" db="EMBL/GenBank/DDBJ databases">
        <title>Caenimonas sedimenti sp. nov., isolated from activated sludge.</title>
        <authorList>
            <person name="Xu J."/>
        </authorList>
    </citation>
    <scope>NUCLEOTIDE SEQUENCE [LARGE SCALE GENOMIC DNA]</scope>
    <source>
        <strain evidence="2 3">HX-9-20</strain>
    </source>
</reference>
<evidence type="ECO:0000313" key="2">
    <source>
        <dbReference type="EMBL" id="TWO71773.1"/>
    </source>
</evidence>
<feature type="compositionally biased region" description="Basic and acidic residues" evidence="1">
    <location>
        <begin position="176"/>
        <end position="186"/>
    </location>
</feature>
<proteinExistence type="predicted"/>
<sequence length="186" mass="20121">MHTVICAFDDAAQARQSVDRLVELGVRRGDIHIEHKGLHASSALANFGAFFVSLLGQEQSAAVADRYTGAVQGGQHVLVLDALDEEQAGRASALLAAMGGQGPRTVHRPLLRPLRDIVAVRAVLADHAGRRDAPGDERPMIRAEQNERAFAFGGEQRPQNRPDPDDAGHAPGLRYADQDSKDKPRR</sequence>
<feature type="region of interest" description="Disordered" evidence="1">
    <location>
        <begin position="129"/>
        <end position="186"/>
    </location>
</feature>
<accession>A0A562ZTF7</accession>
<dbReference type="EMBL" id="VOBQ01000006">
    <property type="protein sequence ID" value="TWO71773.1"/>
    <property type="molecule type" value="Genomic_DNA"/>
</dbReference>
<comment type="caution">
    <text evidence="2">The sequence shown here is derived from an EMBL/GenBank/DDBJ whole genome shotgun (WGS) entry which is preliminary data.</text>
</comment>